<comment type="caution">
    <text evidence="2">The sequence shown here is derived from an EMBL/GenBank/DDBJ whole genome shotgun (WGS) entry which is preliminary data.</text>
</comment>
<feature type="compositionally biased region" description="Basic residues" evidence="1">
    <location>
        <begin position="362"/>
        <end position="378"/>
    </location>
</feature>
<dbReference type="OrthoDB" id="2412516at2759"/>
<evidence type="ECO:0000313" key="3">
    <source>
        <dbReference type="Proteomes" id="UP000265703"/>
    </source>
</evidence>
<feature type="compositionally biased region" description="Basic and acidic residues" evidence="1">
    <location>
        <begin position="342"/>
        <end position="353"/>
    </location>
</feature>
<evidence type="ECO:0000256" key="1">
    <source>
        <dbReference type="SAM" id="MobiDB-lite"/>
    </source>
</evidence>
<dbReference type="Proteomes" id="UP000265703">
    <property type="component" value="Unassembled WGS sequence"/>
</dbReference>
<name>A0A397SFH2_9GLOM</name>
<keyword evidence="3" id="KW-1185">Reference proteome</keyword>
<feature type="region of interest" description="Disordered" evidence="1">
    <location>
        <begin position="128"/>
        <end position="155"/>
    </location>
</feature>
<dbReference type="AlphaFoldDB" id="A0A397SFH2"/>
<organism evidence="2 3">
    <name type="scientific">Glomus cerebriforme</name>
    <dbReference type="NCBI Taxonomy" id="658196"/>
    <lineage>
        <taxon>Eukaryota</taxon>
        <taxon>Fungi</taxon>
        <taxon>Fungi incertae sedis</taxon>
        <taxon>Mucoromycota</taxon>
        <taxon>Glomeromycotina</taxon>
        <taxon>Glomeromycetes</taxon>
        <taxon>Glomerales</taxon>
        <taxon>Glomeraceae</taxon>
        <taxon>Glomus</taxon>
    </lineage>
</organism>
<feature type="region of interest" description="Disordered" evidence="1">
    <location>
        <begin position="338"/>
        <end position="386"/>
    </location>
</feature>
<protein>
    <submittedName>
        <fullName evidence="2">Uncharacterized protein</fullName>
    </submittedName>
</protein>
<feature type="region of interest" description="Disordered" evidence="1">
    <location>
        <begin position="168"/>
        <end position="200"/>
    </location>
</feature>
<gene>
    <name evidence="2" type="ORF">C1645_832477</name>
</gene>
<proteinExistence type="predicted"/>
<accession>A0A397SFH2</accession>
<feature type="region of interest" description="Disordered" evidence="1">
    <location>
        <begin position="401"/>
        <end position="421"/>
    </location>
</feature>
<reference evidence="2 3" key="1">
    <citation type="submission" date="2018-06" db="EMBL/GenBank/DDBJ databases">
        <title>Comparative genomics reveals the genomic features of Rhizophagus irregularis, R. cerebriforme, R. diaphanum and Gigaspora rosea, and their symbiotic lifestyle signature.</title>
        <authorList>
            <person name="Morin E."/>
            <person name="San Clemente H."/>
            <person name="Chen E.C.H."/>
            <person name="De La Providencia I."/>
            <person name="Hainaut M."/>
            <person name="Kuo A."/>
            <person name="Kohler A."/>
            <person name="Murat C."/>
            <person name="Tang N."/>
            <person name="Roy S."/>
            <person name="Loubradou J."/>
            <person name="Henrissat B."/>
            <person name="Grigoriev I.V."/>
            <person name="Corradi N."/>
            <person name="Roux C."/>
            <person name="Martin F.M."/>
        </authorList>
    </citation>
    <scope>NUCLEOTIDE SEQUENCE [LARGE SCALE GENOMIC DNA]</scope>
    <source>
        <strain evidence="2 3">DAOM 227022</strain>
    </source>
</reference>
<feature type="compositionally biased region" description="Basic residues" evidence="1">
    <location>
        <begin position="407"/>
        <end position="421"/>
    </location>
</feature>
<dbReference type="EMBL" id="QKYT01000503">
    <property type="protein sequence ID" value="RIA84292.1"/>
    <property type="molecule type" value="Genomic_DNA"/>
</dbReference>
<evidence type="ECO:0000313" key="2">
    <source>
        <dbReference type="EMBL" id="RIA84292.1"/>
    </source>
</evidence>
<sequence>MGQTISQHTDLFYNEHIAPLDAKNFCRLEWGAQEAFLKKHNLWVDMKQGNTVNNTARLVKGESIRRLSTRLGAIFEDNQAKDLIISELTANLEVACESIAKLQHEMSNHTCSSSQTPIIIGNSNLEISSGSTSTNSTNDSSILKPISIPDDQPIQPQTDQLQELMNLDNPDEELPNPVNSPPASTNKEKQPNKKKNKELTPHIVTGFTVPPKLKNNVRDVMLYDIPGNWDAEKITEKINKHLRSLLKVSVIAKGKYRCSLAQRQQRLSQQAVIKDLPLTCKELDIFNNHEFKETFNWEAIKLVKTPKGTKLIGYFGHHDDLIKALRQPFIISGKSYNWSHDTSSRTKSSDNKSRAPKSTSKNSKKSSKDKNKKNKSKTRSNLSSSTGSVVEILASLVKLLTKQDSKKSRKRSKSRGGSKAN</sequence>